<dbReference type="SUPFAM" id="SSF53822">
    <property type="entry name" value="Periplasmic binding protein-like I"/>
    <property type="match status" value="1"/>
</dbReference>
<evidence type="ECO:0000313" key="5">
    <source>
        <dbReference type="EMBL" id="MCO6044273.1"/>
    </source>
</evidence>
<gene>
    <name evidence="5" type="ORF">NG895_10175</name>
</gene>
<dbReference type="SMART" id="SM00345">
    <property type="entry name" value="HTH_GNTR"/>
    <property type="match status" value="1"/>
</dbReference>
<dbReference type="Proteomes" id="UP001155241">
    <property type="component" value="Unassembled WGS sequence"/>
</dbReference>
<accession>A0A9X2F9T5</accession>
<dbReference type="AlphaFoldDB" id="A0A9X2F9T5"/>
<dbReference type="InterPro" id="IPR028082">
    <property type="entry name" value="Peripla_BP_I"/>
</dbReference>
<dbReference type="GO" id="GO:0003700">
    <property type="term" value="F:DNA-binding transcription factor activity"/>
    <property type="evidence" value="ECO:0007669"/>
    <property type="project" value="InterPro"/>
</dbReference>
<dbReference type="Gene3D" id="3.40.50.2300">
    <property type="match status" value="2"/>
</dbReference>
<dbReference type="RefSeq" id="WP_252852377.1">
    <property type="nucleotide sequence ID" value="NZ_JAMXLR010000036.1"/>
</dbReference>
<sequence length="355" mass="39268">MARSGTDTPRLVELAEKLAADIEDRNLKPGDRYLTTVDASKLLGVSNGLANRALQLLERRQIITRQQRSGAFIANLPGELSLPPLRRVHFLVHQNYLASEGIGNDMVLLGMQEELPGVHVQISFLPQENADGFVADLIDHSLTAKARDGFILVRAPFEVHQLVSNSGVPALVYGGIYPGITRLTRLDRDMASIGYLATDYLLAQGHKKIALLTRQETLPGDHDTLDAIRRRLTESKLDPDALYERFLPPATIVCEAAVQRLLNQTNPPTGFVCRTIRMANAVKEVATKRKMLPKTDTVLCDSYLPANQAPQHVYLRPLYSSEEQGKHMARMLAAMARGEVVPDEIIPVKLDTTAK</sequence>
<keyword evidence="2" id="KW-0238">DNA-binding</keyword>
<evidence type="ECO:0000256" key="3">
    <source>
        <dbReference type="ARBA" id="ARBA00023163"/>
    </source>
</evidence>
<comment type="caution">
    <text evidence="5">The sequence shown here is derived from an EMBL/GenBank/DDBJ whole genome shotgun (WGS) entry which is preliminary data.</text>
</comment>
<dbReference type="GO" id="GO:0000976">
    <property type="term" value="F:transcription cis-regulatory region binding"/>
    <property type="evidence" value="ECO:0007669"/>
    <property type="project" value="TreeGrafter"/>
</dbReference>
<dbReference type="EMBL" id="JAMXLR010000036">
    <property type="protein sequence ID" value="MCO6044273.1"/>
    <property type="molecule type" value="Genomic_DNA"/>
</dbReference>
<keyword evidence="3" id="KW-0804">Transcription</keyword>
<protein>
    <submittedName>
        <fullName evidence="5">GntR family transcriptional regulator</fullName>
    </submittedName>
</protein>
<dbReference type="PANTHER" id="PTHR30146">
    <property type="entry name" value="LACI-RELATED TRANSCRIPTIONAL REPRESSOR"/>
    <property type="match status" value="1"/>
</dbReference>
<evidence type="ECO:0000256" key="1">
    <source>
        <dbReference type="ARBA" id="ARBA00023015"/>
    </source>
</evidence>
<dbReference type="PANTHER" id="PTHR30146:SF109">
    <property type="entry name" value="HTH-TYPE TRANSCRIPTIONAL REGULATOR GALS"/>
    <property type="match status" value="1"/>
</dbReference>
<keyword evidence="1" id="KW-0805">Transcription regulation</keyword>
<evidence type="ECO:0000256" key="2">
    <source>
        <dbReference type="ARBA" id="ARBA00023125"/>
    </source>
</evidence>
<keyword evidence="6" id="KW-1185">Reference proteome</keyword>
<proteinExistence type="predicted"/>
<evidence type="ECO:0000259" key="4">
    <source>
        <dbReference type="PROSITE" id="PS50949"/>
    </source>
</evidence>
<dbReference type="InterPro" id="IPR036390">
    <property type="entry name" value="WH_DNA-bd_sf"/>
</dbReference>
<dbReference type="InterPro" id="IPR000524">
    <property type="entry name" value="Tscrpt_reg_HTH_GntR"/>
</dbReference>
<dbReference type="SUPFAM" id="SSF46785">
    <property type="entry name" value="Winged helix' DNA-binding domain"/>
    <property type="match status" value="1"/>
</dbReference>
<evidence type="ECO:0000313" key="6">
    <source>
        <dbReference type="Proteomes" id="UP001155241"/>
    </source>
</evidence>
<reference evidence="5" key="1">
    <citation type="submission" date="2022-06" db="EMBL/GenBank/DDBJ databases">
        <title>Aeoliella straminimaris, a novel planctomycete from sediments.</title>
        <authorList>
            <person name="Vitorino I.R."/>
            <person name="Lage O.M."/>
        </authorList>
    </citation>
    <scope>NUCLEOTIDE SEQUENCE</scope>
    <source>
        <strain evidence="5">ICT_H6.2</strain>
    </source>
</reference>
<dbReference type="Pfam" id="PF00392">
    <property type="entry name" value="GntR"/>
    <property type="match status" value="1"/>
</dbReference>
<name>A0A9X2F9T5_9BACT</name>
<dbReference type="InterPro" id="IPR036388">
    <property type="entry name" value="WH-like_DNA-bd_sf"/>
</dbReference>
<dbReference type="Gene3D" id="1.10.10.10">
    <property type="entry name" value="Winged helix-like DNA-binding domain superfamily/Winged helix DNA-binding domain"/>
    <property type="match status" value="1"/>
</dbReference>
<dbReference type="PROSITE" id="PS50949">
    <property type="entry name" value="HTH_GNTR"/>
    <property type="match status" value="1"/>
</dbReference>
<organism evidence="5 6">
    <name type="scientific">Aeoliella straminimaris</name>
    <dbReference type="NCBI Taxonomy" id="2954799"/>
    <lineage>
        <taxon>Bacteria</taxon>
        <taxon>Pseudomonadati</taxon>
        <taxon>Planctomycetota</taxon>
        <taxon>Planctomycetia</taxon>
        <taxon>Pirellulales</taxon>
        <taxon>Lacipirellulaceae</taxon>
        <taxon>Aeoliella</taxon>
    </lineage>
</organism>
<feature type="domain" description="HTH gntR-type" evidence="4">
    <location>
        <begin position="8"/>
        <end position="76"/>
    </location>
</feature>